<gene>
    <name evidence="2" type="ORF">Aau02nite_37230</name>
</gene>
<proteinExistence type="predicted"/>
<keyword evidence="3" id="KW-1185">Reference proteome</keyword>
<evidence type="ECO:0000259" key="1">
    <source>
        <dbReference type="PROSITE" id="PS50234"/>
    </source>
</evidence>
<dbReference type="RefSeq" id="WP_212989693.1">
    <property type="nucleotide sequence ID" value="NZ_BAABEA010000039.1"/>
</dbReference>
<name>A0A919SBP8_9ACTN</name>
<comment type="caution">
    <text evidence="2">The sequence shown here is derived from an EMBL/GenBank/DDBJ whole genome shotgun (WGS) entry which is preliminary data.</text>
</comment>
<accession>A0A919SBP8</accession>
<feature type="domain" description="VWFA" evidence="1">
    <location>
        <begin position="365"/>
        <end position="558"/>
    </location>
</feature>
<protein>
    <recommendedName>
        <fullName evidence="1">VWFA domain-containing protein</fullName>
    </recommendedName>
</protein>
<sequence>MAIVVVLAGSWLGYQSLAADKCSGQIKLTVAAAPEIAPAVDRAAQQWSSGGANVNGTCVAVNVTGVNPATTASALALRHGVTLTGLPPAGKSALVPDVWLPDSSTWLLRLSSEASGFVPTDGTSIAQSPVVVAMPEPIAQQVGWPDKKLAWSDLVAKITTGNSLRTGIVDPTRDAAGLAGLLALGSATGTSPDAKATQVGALRALAAGSSSLRDDLLQKFPRSLDAADLASSISAAPLSEEDVVAYNAERPEVKLAALYLEPTPPALNYPYAVMPEVDLTKAAAATGLRQVLEQASFKNELAATGLRAPDGTVGAGFAAPVGAPQASPAAAKPAGGSEGAAAAGLDAGALNRALGSWAAITLPGRALAVFDVSGSMLTKVPTAGGLTRAEVTRRAAAQGLALFDDKWAVGTWIFSTELVGKQPWKVIEPISPLSSRRSALAASIQKIQPKQGGQTGLYDTALAAYKNVQDTWQGGRVNSVLLFTDGANKNPDGISRATLVAELKKLADPTRPVRLVIIGIGNEVDRAELDAIAKATRDGGVFVAPDPAKIADIFLEAISSRSGAAR</sequence>
<dbReference type="InterPro" id="IPR002035">
    <property type="entry name" value="VWF_A"/>
</dbReference>
<dbReference type="Pfam" id="PF00092">
    <property type="entry name" value="VWA"/>
    <property type="match status" value="1"/>
</dbReference>
<dbReference type="Gene3D" id="3.40.50.410">
    <property type="entry name" value="von Willebrand factor, type A domain"/>
    <property type="match status" value="1"/>
</dbReference>
<organism evidence="2 3">
    <name type="scientific">Actinoplanes auranticolor</name>
    <dbReference type="NCBI Taxonomy" id="47988"/>
    <lineage>
        <taxon>Bacteria</taxon>
        <taxon>Bacillati</taxon>
        <taxon>Actinomycetota</taxon>
        <taxon>Actinomycetes</taxon>
        <taxon>Micromonosporales</taxon>
        <taxon>Micromonosporaceae</taxon>
        <taxon>Actinoplanes</taxon>
    </lineage>
</organism>
<evidence type="ECO:0000313" key="3">
    <source>
        <dbReference type="Proteomes" id="UP000681340"/>
    </source>
</evidence>
<dbReference type="EMBL" id="BOQL01000028">
    <property type="protein sequence ID" value="GIM69675.1"/>
    <property type="molecule type" value="Genomic_DNA"/>
</dbReference>
<evidence type="ECO:0000313" key="2">
    <source>
        <dbReference type="EMBL" id="GIM69675.1"/>
    </source>
</evidence>
<dbReference type="SMART" id="SM00327">
    <property type="entry name" value="VWA"/>
    <property type="match status" value="1"/>
</dbReference>
<dbReference type="SUPFAM" id="SSF53300">
    <property type="entry name" value="vWA-like"/>
    <property type="match status" value="1"/>
</dbReference>
<dbReference type="Proteomes" id="UP000681340">
    <property type="component" value="Unassembled WGS sequence"/>
</dbReference>
<reference evidence="2" key="1">
    <citation type="submission" date="2021-03" db="EMBL/GenBank/DDBJ databases">
        <title>Whole genome shotgun sequence of Actinoplanes auranticolor NBRC 12245.</title>
        <authorList>
            <person name="Komaki H."/>
            <person name="Tamura T."/>
        </authorList>
    </citation>
    <scope>NUCLEOTIDE SEQUENCE</scope>
    <source>
        <strain evidence="2">NBRC 12245</strain>
    </source>
</reference>
<dbReference type="AlphaFoldDB" id="A0A919SBP8"/>
<dbReference type="PROSITE" id="PS50234">
    <property type="entry name" value="VWFA"/>
    <property type="match status" value="1"/>
</dbReference>
<dbReference type="InterPro" id="IPR036465">
    <property type="entry name" value="vWFA_dom_sf"/>
</dbReference>